<evidence type="ECO:0000256" key="4">
    <source>
        <dbReference type="ARBA" id="ARBA00022989"/>
    </source>
</evidence>
<name>A0A066RII3_9GAMM</name>
<keyword evidence="2" id="KW-1003">Cell membrane</keyword>
<keyword evidence="3 6" id="KW-0812">Transmembrane</keyword>
<feature type="transmembrane region" description="Helical" evidence="6">
    <location>
        <begin position="181"/>
        <end position="200"/>
    </location>
</feature>
<organism evidence="7 8">
    <name type="scientific">Photobacterium galatheae</name>
    <dbReference type="NCBI Taxonomy" id="1654360"/>
    <lineage>
        <taxon>Bacteria</taxon>
        <taxon>Pseudomonadati</taxon>
        <taxon>Pseudomonadota</taxon>
        <taxon>Gammaproteobacteria</taxon>
        <taxon>Vibrionales</taxon>
        <taxon>Vibrionaceae</taxon>
        <taxon>Photobacterium</taxon>
    </lineage>
</organism>
<comment type="subcellular location">
    <subcellularLocation>
        <location evidence="1">Cell membrane</location>
        <topology evidence="1">Multi-pass membrane protein</topology>
    </subcellularLocation>
</comment>
<evidence type="ECO:0000256" key="5">
    <source>
        <dbReference type="ARBA" id="ARBA00023136"/>
    </source>
</evidence>
<dbReference type="EMBL" id="JMIB01000036">
    <property type="protein sequence ID" value="KDM90230.1"/>
    <property type="molecule type" value="Genomic_DNA"/>
</dbReference>
<dbReference type="PANTHER" id="PTHR30086">
    <property type="entry name" value="ARGININE EXPORTER PROTEIN ARGO"/>
    <property type="match status" value="1"/>
</dbReference>
<sequence length="206" mass="22787">MTEWLPLLVSFTTLLLVGVMSPGPAFFVTTHSALTFSRKEAFASVLGIATGNLIFASLSVLGFSALSQNSSLMNVIHIFGGCYLLYLAFKLSTAQPVQAHAVSEQGDQRCGFLSGCMVQLSNPKAFLFISSAVSFAVQKNHEPHFYFLVAMVTFLVSAGWYGFICSVVSLRFFREALRPKLHWFCRCSALVILYMAYRMFLQVFAS</sequence>
<dbReference type="OrthoDB" id="9812084at2"/>
<dbReference type="GO" id="GO:0015171">
    <property type="term" value="F:amino acid transmembrane transporter activity"/>
    <property type="evidence" value="ECO:0007669"/>
    <property type="project" value="TreeGrafter"/>
</dbReference>
<gene>
    <name evidence="7" type="ORF">EA58_18120</name>
</gene>
<keyword evidence="5 6" id="KW-0472">Membrane</keyword>
<protein>
    <recommendedName>
        <fullName evidence="9">Threonine transporter</fullName>
    </recommendedName>
</protein>
<accession>A0A066RII3</accession>
<feature type="transmembrane region" description="Helical" evidence="6">
    <location>
        <begin position="72"/>
        <end position="89"/>
    </location>
</feature>
<keyword evidence="8" id="KW-1185">Reference proteome</keyword>
<feature type="transmembrane region" description="Helical" evidence="6">
    <location>
        <begin position="145"/>
        <end position="169"/>
    </location>
</feature>
<keyword evidence="4 6" id="KW-1133">Transmembrane helix</keyword>
<evidence type="ECO:0008006" key="9">
    <source>
        <dbReference type="Google" id="ProtNLM"/>
    </source>
</evidence>
<proteinExistence type="predicted"/>
<reference evidence="7 8" key="1">
    <citation type="submission" date="2014-04" db="EMBL/GenBank/DDBJ databases">
        <title>Draft genome sequence of Photobacterium halotolerans S2753: a solonamide, ngercheumicin and holomycin producer.</title>
        <authorList>
            <person name="Machado H.R."/>
            <person name="Gram L."/>
        </authorList>
    </citation>
    <scope>NUCLEOTIDE SEQUENCE [LARGE SCALE GENOMIC DNA]</scope>
    <source>
        <strain evidence="7 8">S2753</strain>
    </source>
</reference>
<evidence type="ECO:0000313" key="7">
    <source>
        <dbReference type="EMBL" id="KDM90230.1"/>
    </source>
</evidence>
<evidence type="ECO:0000256" key="6">
    <source>
        <dbReference type="SAM" id="Phobius"/>
    </source>
</evidence>
<dbReference type="Pfam" id="PF01810">
    <property type="entry name" value="LysE"/>
    <property type="match status" value="1"/>
</dbReference>
<evidence type="ECO:0000313" key="8">
    <source>
        <dbReference type="Proteomes" id="UP000027192"/>
    </source>
</evidence>
<dbReference type="STRING" id="1654360.EA58_18120"/>
<dbReference type="Proteomes" id="UP000027192">
    <property type="component" value="Unassembled WGS sequence"/>
</dbReference>
<feature type="transmembrane region" description="Helical" evidence="6">
    <location>
        <begin position="41"/>
        <end position="65"/>
    </location>
</feature>
<dbReference type="PANTHER" id="PTHR30086:SF20">
    <property type="entry name" value="ARGININE EXPORTER PROTEIN ARGO-RELATED"/>
    <property type="match status" value="1"/>
</dbReference>
<evidence type="ECO:0000256" key="1">
    <source>
        <dbReference type="ARBA" id="ARBA00004651"/>
    </source>
</evidence>
<comment type="caution">
    <text evidence="7">The sequence shown here is derived from an EMBL/GenBank/DDBJ whole genome shotgun (WGS) entry which is preliminary data.</text>
</comment>
<dbReference type="GO" id="GO:0005886">
    <property type="term" value="C:plasma membrane"/>
    <property type="evidence" value="ECO:0007669"/>
    <property type="project" value="UniProtKB-SubCell"/>
</dbReference>
<dbReference type="InterPro" id="IPR001123">
    <property type="entry name" value="LeuE-type"/>
</dbReference>
<evidence type="ECO:0000256" key="3">
    <source>
        <dbReference type="ARBA" id="ARBA00022692"/>
    </source>
</evidence>
<dbReference type="AlphaFoldDB" id="A0A066RII3"/>
<dbReference type="RefSeq" id="WP_036755736.1">
    <property type="nucleotide sequence ID" value="NZ_JAGSGC010000023.1"/>
</dbReference>
<evidence type="ECO:0000256" key="2">
    <source>
        <dbReference type="ARBA" id="ARBA00022475"/>
    </source>
</evidence>